<name>A0A2R5EHZ4_9BACL</name>
<evidence type="ECO:0000259" key="1">
    <source>
        <dbReference type="Pfam" id="PF12728"/>
    </source>
</evidence>
<dbReference type="InterPro" id="IPR041657">
    <property type="entry name" value="HTH_17"/>
</dbReference>
<feature type="domain" description="Helix-turn-helix" evidence="1">
    <location>
        <begin position="8"/>
        <end position="57"/>
    </location>
</feature>
<evidence type="ECO:0000313" key="3">
    <source>
        <dbReference type="Proteomes" id="UP000245202"/>
    </source>
</evidence>
<gene>
    <name evidence="2" type="ORF">PAT3040_00715</name>
</gene>
<comment type="caution">
    <text evidence="2">The sequence shown here is derived from an EMBL/GenBank/DDBJ whole genome shotgun (WGS) entry which is preliminary data.</text>
</comment>
<organism evidence="2 3">
    <name type="scientific">Paenibacillus agaridevorans</name>
    <dbReference type="NCBI Taxonomy" id="171404"/>
    <lineage>
        <taxon>Bacteria</taxon>
        <taxon>Bacillati</taxon>
        <taxon>Bacillota</taxon>
        <taxon>Bacilli</taxon>
        <taxon>Bacillales</taxon>
        <taxon>Paenibacillaceae</taxon>
        <taxon>Paenibacillus</taxon>
    </lineage>
</organism>
<dbReference type="Proteomes" id="UP000245202">
    <property type="component" value="Unassembled WGS sequence"/>
</dbReference>
<evidence type="ECO:0000313" key="2">
    <source>
        <dbReference type="EMBL" id="GBG06202.1"/>
    </source>
</evidence>
<accession>A0A2R5EHZ4</accession>
<dbReference type="Pfam" id="PF12728">
    <property type="entry name" value="HTH_17"/>
    <property type="match status" value="1"/>
</dbReference>
<proteinExistence type="predicted"/>
<sequence length="60" mass="6832">MNEMINCKEAAKVARVSQRTILRAINAHEIVAVKLGEGKTCSYMISRTSIAEYIHRRGRR</sequence>
<dbReference type="AlphaFoldDB" id="A0A2R5EHZ4"/>
<dbReference type="RefSeq" id="WP_108991540.1">
    <property type="nucleotide sequence ID" value="NZ_BDQX01000036.1"/>
</dbReference>
<protein>
    <recommendedName>
        <fullName evidence="1">Helix-turn-helix domain-containing protein</fullName>
    </recommendedName>
</protein>
<keyword evidence="3" id="KW-1185">Reference proteome</keyword>
<dbReference type="EMBL" id="BDQX01000036">
    <property type="protein sequence ID" value="GBG06202.1"/>
    <property type="molecule type" value="Genomic_DNA"/>
</dbReference>
<reference evidence="2 3" key="1">
    <citation type="submission" date="2017-08" db="EMBL/GenBank/DDBJ databases">
        <title>Substantial Increase in Enzyme Production by Combined Drug-Resistance Mutations in Paenibacillus agaridevorans.</title>
        <authorList>
            <person name="Tanaka Y."/>
            <person name="Funane K."/>
            <person name="Hosaka T."/>
            <person name="Shiwa Y."/>
            <person name="Fujita N."/>
            <person name="Miyazaki T."/>
            <person name="Yoshikawa H."/>
            <person name="Murakami K."/>
            <person name="Kasahara K."/>
            <person name="Inaoka T."/>
            <person name="Hiraga Y."/>
            <person name="Ochi K."/>
        </authorList>
    </citation>
    <scope>NUCLEOTIDE SEQUENCE [LARGE SCALE GENOMIC DNA]</scope>
    <source>
        <strain evidence="2 3">T-3040</strain>
    </source>
</reference>